<gene>
    <name evidence="1" type="ordered locus">Rvan_3129</name>
</gene>
<reference evidence="2" key="1">
    <citation type="journal article" date="2011" name="J. Bacteriol.">
        <title>Genome sequences of eight morphologically diverse alphaproteobacteria.</title>
        <authorList>
            <consortium name="US DOE Joint Genome Institute"/>
            <person name="Brown P.J."/>
            <person name="Kysela D.T."/>
            <person name="Buechlein A."/>
            <person name="Hemmerich C."/>
            <person name="Brun Y.V."/>
        </authorList>
    </citation>
    <scope>NUCLEOTIDE SEQUENCE [LARGE SCALE GENOMIC DNA]</scope>
    <source>
        <strain evidence="2">ATCC 17100 / ATH 3.1.1 / DSM 162 / LMG 4299</strain>
    </source>
</reference>
<accession>E3I108</accession>
<dbReference type="Proteomes" id="UP000001399">
    <property type="component" value="Chromosome"/>
</dbReference>
<dbReference type="EMBL" id="CP002292">
    <property type="protein sequence ID" value="ADP72331.1"/>
    <property type="molecule type" value="Genomic_DNA"/>
</dbReference>
<dbReference type="HOGENOM" id="CLU_1685250_0_0_5"/>
<keyword evidence="2" id="KW-1185">Reference proteome</keyword>
<name>E3I108_RHOVT</name>
<sequence length="156" mass="16298">MNANEQLTELINWIKASSKNWRAPMGAFVPKGPYATVVPTGEHDAPHPDLAEAVARGHVPLLTVGTATSFGDLNATVADQDTPEMRAMHIAWKVQGGALPPVVLLGLTSANQSIMAALEAAGLVGIDPAARGILAFPLYAFPSDVGARITARLPVL</sequence>
<protein>
    <submittedName>
        <fullName evidence="1">Uncharacterized protein</fullName>
    </submittedName>
</protein>
<evidence type="ECO:0000313" key="1">
    <source>
        <dbReference type="EMBL" id="ADP72331.1"/>
    </source>
</evidence>
<evidence type="ECO:0000313" key="2">
    <source>
        <dbReference type="Proteomes" id="UP000001399"/>
    </source>
</evidence>
<dbReference type="KEGG" id="rva:Rvan_3129"/>
<proteinExistence type="predicted"/>
<organism evidence="1 2">
    <name type="scientific">Rhodomicrobium vannielii (strain ATCC 17100 / DSM 162 / LMG 4299 / NCIMB 10020 / ATH 3.1.1)</name>
    <dbReference type="NCBI Taxonomy" id="648757"/>
    <lineage>
        <taxon>Bacteria</taxon>
        <taxon>Pseudomonadati</taxon>
        <taxon>Pseudomonadota</taxon>
        <taxon>Alphaproteobacteria</taxon>
        <taxon>Hyphomicrobiales</taxon>
        <taxon>Hyphomicrobiaceae</taxon>
        <taxon>Rhodomicrobium</taxon>
    </lineage>
</organism>
<dbReference type="AlphaFoldDB" id="E3I108"/>